<gene>
    <name evidence="1" type="ORF">SDC9_64251</name>
</gene>
<accession>A0A644XNS8</accession>
<evidence type="ECO:0008006" key="2">
    <source>
        <dbReference type="Google" id="ProtNLM"/>
    </source>
</evidence>
<protein>
    <recommendedName>
        <fullName evidence="2">Lipoprotein</fullName>
    </recommendedName>
</protein>
<organism evidence="1">
    <name type="scientific">bioreactor metagenome</name>
    <dbReference type="NCBI Taxonomy" id="1076179"/>
    <lineage>
        <taxon>unclassified sequences</taxon>
        <taxon>metagenomes</taxon>
        <taxon>ecological metagenomes</taxon>
    </lineage>
</organism>
<sequence length="211" mass="23235">MKKFFLFLLFFSALFFTVVSCSKEESNNELSEQEQKEVILAMFNAGTKGVNQGMNNESGTGTKSTLRADFRSASYPVKYDGTYDYPDGKGGNIHLAINLGGVINYNLEPYQCLGGFILINIAETINHFRVPLTNGREVYLDTDQSVTFAGTFKLQPGCSTFDPSGSHFRIEGRYRCNGIEYDVLLLGSIKADGTCDSISGTVNGIILSFDF</sequence>
<dbReference type="AlphaFoldDB" id="A0A644XNS8"/>
<comment type="caution">
    <text evidence="1">The sequence shown here is derived from an EMBL/GenBank/DDBJ whole genome shotgun (WGS) entry which is preliminary data.</text>
</comment>
<proteinExistence type="predicted"/>
<evidence type="ECO:0000313" key="1">
    <source>
        <dbReference type="EMBL" id="MPM17852.1"/>
    </source>
</evidence>
<reference evidence="1" key="1">
    <citation type="submission" date="2019-08" db="EMBL/GenBank/DDBJ databases">
        <authorList>
            <person name="Kucharzyk K."/>
            <person name="Murdoch R.W."/>
            <person name="Higgins S."/>
            <person name="Loffler F."/>
        </authorList>
    </citation>
    <scope>NUCLEOTIDE SEQUENCE</scope>
</reference>
<name>A0A644XNS8_9ZZZZ</name>
<dbReference type="PROSITE" id="PS51257">
    <property type="entry name" value="PROKAR_LIPOPROTEIN"/>
    <property type="match status" value="1"/>
</dbReference>
<dbReference type="EMBL" id="VSSQ01002873">
    <property type="protein sequence ID" value="MPM17852.1"/>
    <property type="molecule type" value="Genomic_DNA"/>
</dbReference>